<feature type="transmembrane region" description="Helical" evidence="1">
    <location>
        <begin position="214"/>
        <end position="237"/>
    </location>
</feature>
<evidence type="ECO:0000256" key="1">
    <source>
        <dbReference type="SAM" id="Phobius"/>
    </source>
</evidence>
<dbReference type="PANTHER" id="PTHR31272">
    <property type="entry name" value="CYTOCHROME C-TYPE BIOGENESIS PROTEIN HI_1454-RELATED"/>
    <property type="match status" value="1"/>
</dbReference>
<dbReference type="STRING" id="525245.HMPREF0044_1468"/>
<keyword evidence="1" id="KW-0472">Membrane</keyword>
<dbReference type="AlphaFoldDB" id="C0W215"/>
<reference evidence="2 3" key="1">
    <citation type="submission" date="2009-01" db="EMBL/GenBank/DDBJ databases">
        <authorList>
            <person name="Qin X."/>
            <person name="Bachman B."/>
            <person name="Battles P."/>
            <person name="Bell A."/>
            <person name="Bess C."/>
            <person name="Bickham C."/>
            <person name="Chaboub L."/>
            <person name="Chen D."/>
            <person name="Coyle M."/>
            <person name="Deiros D.R."/>
            <person name="Dinh H."/>
            <person name="Forbes L."/>
            <person name="Fowler G."/>
            <person name="Francisco L."/>
            <person name="Fu Q."/>
            <person name="Gubbala S."/>
            <person name="Hale W."/>
            <person name="Han Y."/>
            <person name="Hemphill L."/>
            <person name="Highlander S.K."/>
            <person name="Hirani K."/>
            <person name="Hogues M."/>
            <person name="Jackson L."/>
            <person name="Jakkamsetti A."/>
            <person name="Javaid M."/>
            <person name="Jiang H."/>
            <person name="Korchina V."/>
            <person name="Kovar C."/>
            <person name="Lara F."/>
            <person name="Lee S."/>
            <person name="Mata R."/>
            <person name="Mathew T."/>
            <person name="Moen C."/>
            <person name="Morales K."/>
            <person name="Munidasa M."/>
            <person name="Nazareth L."/>
            <person name="Ngo R."/>
            <person name="Nguyen L."/>
            <person name="Okwuonu G."/>
            <person name="Ongeri F."/>
            <person name="Patil S."/>
            <person name="Petrosino J."/>
            <person name="Pham C."/>
            <person name="Pham P."/>
            <person name="Pu L.-L."/>
            <person name="Puazo M."/>
            <person name="Raj R."/>
            <person name="Reid J."/>
            <person name="Rouhana J."/>
            <person name="Saada N."/>
            <person name="Shang Y."/>
            <person name="Simmons D."/>
            <person name="Thornton R."/>
            <person name="Warren J."/>
            <person name="Weissenberger G."/>
            <person name="Zhang J."/>
            <person name="Zhang L."/>
            <person name="Zhou C."/>
            <person name="Zhu D."/>
            <person name="Muzny D."/>
            <person name="Worley K."/>
            <person name="Gibbs R."/>
        </authorList>
    </citation>
    <scope>NUCLEOTIDE SEQUENCE [LARGE SCALE GENOMIC DNA]</scope>
    <source>
        <strain evidence="2 3">DSM 15436</strain>
    </source>
</reference>
<organism evidence="2 3">
    <name type="scientific">Gleimia coleocanis DSM 15436</name>
    <dbReference type="NCBI Taxonomy" id="525245"/>
    <lineage>
        <taxon>Bacteria</taxon>
        <taxon>Bacillati</taxon>
        <taxon>Actinomycetota</taxon>
        <taxon>Actinomycetes</taxon>
        <taxon>Actinomycetales</taxon>
        <taxon>Actinomycetaceae</taxon>
        <taxon>Gleimia</taxon>
    </lineage>
</organism>
<protein>
    <submittedName>
        <fullName evidence="2">Cytochrome C biogenesis protein transmembrane region</fullName>
    </submittedName>
</protein>
<comment type="caution">
    <text evidence="2">The sequence shown here is derived from an EMBL/GenBank/DDBJ whole genome shotgun (WGS) entry which is preliminary data.</text>
</comment>
<proteinExistence type="predicted"/>
<keyword evidence="1" id="KW-1133">Transmembrane helix</keyword>
<dbReference type="HOGENOM" id="CLU_053225_3_0_11"/>
<dbReference type="OrthoDB" id="4332145at2"/>
<feature type="transmembrane region" description="Helical" evidence="1">
    <location>
        <begin position="45"/>
        <end position="68"/>
    </location>
</feature>
<name>C0W215_9ACTO</name>
<gene>
    <name evidence="2" type="ORF">HMPREF0044_1468</name>
</gene>
<dbReference type="InterPro" id="IPR051790">
    <property type="entry name" value="Cytochrome_c-biogenesis_DsbD"/>
</dbReference>
<feature type="transmembrane region" description="Helical" evidence="1">
    <location>
        <begin position="6"/>
        <end position="33"/>
    </location>
</feature>
<feature type="transmembrane region" description="Helical" evidence="1">
    <location>
        <begin position="257"/>
        <end position="284"/>
    </location>
</feature>
<dbReference type="EMBL" id="ACFG01000037">
    <property type="protein sequence ID" value="EEH63229.1"/>
    <property type="molecule type" value="Genomic_DNA"/>
</dbReference>
<evidence type="ECO:0000313" key="2">
    <source>
        <dbReference type="EMBL" id="EEH63229.1"/>
    </source>
</evidence>
<dbReference type="PANTHER" id="PTHR31272:SF4">
    <property type="entry name" value="CYTOCHROME C-TYPE BIOGENESIS PROTEIN HI_1454-RELATED"/>
    <property type="match status" value="1"/>
</dbReference>
<feature type="transmembrane region" description="Helical" evidence="1">
    <location>
        <begin position="168"/>
        <end position="193"/>
    </location>
</feature>
<dbReference type="RefSeq" id="WP_006546927.1">
    <property type="nucleotide sequence ID" value="NZ_DS999544.1"/>
</dbReference>
<feature type="transmembrane region" description="Helical" evidence="1">
    <location>
        <begin position="134"/>
        <end position="162"/>
    </location>
</feature>
<sequence>MQVSALIAFLGGALTLFAPCAAMLLPSFFAYAFSSSRVLLARTAVFAVGVILALLPFGAFAGSFGVFLRTNSTTFSVVAGALVLILGVMQIFSLAFPVPKFASSLMTRTTSAPAVAASDPSSETESANSAPSALAVFLLGLGYALAGVGCSGPILGAVLAYGSLNGSVFGGIMLMVWYGLGMAFPVALLALLWDSLGGNQRVWLRPRPLQIFGRWTTVMNVVSGTIFIILGLILMVFNGHVGLPSILSGEQQIQLESSVAGAFAAVPGWLFVALFGVILALVVLKFKSSK</sequence>
<evidence type="ECO:0000313" key="3">
    <source>
        <dbReference type="Proteomes" id="UP000010301"/>
    </source>
</evidence>
<accession>C0W215</accession>
<feature type="transmembrane region" description="Helical" evidence="1">
    <location>
        <begin position="74"/>
        <end position="98"/>
    </location>
</feature>
<dbReference type="Proteomes" id="UP000010301">
    <property type="component" value="Unassembled WGS sequence"/>
</dbReference>
<keyword evidence="1 2" id="KW-0812">Transmembrane</keyword>
<dbReference type="eggNOG" id="COG0785">
    <property type="taxonomic scope" value="Bacteria"/>
</dbReference>
<keyword evidence="3" id="KW-1185">Reference proteome</keyword>